<evidence type="ECO:0000313" key="3">
    <source>
        <dbReference type="Proteomes" id="UP000060513"/>
    </source>
</evidence>
<dbReference type="PATRIC" id="fig|38300.4.peg.3813"/>
<keyword evidence="2" id="KW-0378">Hydrolase</keyword>
<feature type="compositionally biased region" description="Polar residues" evidence="1">
    <location>
        <begin position="113"/>
        <end position="122"/>
    </location>
</feature>
<evidence type="ECO:0000256" key="1">
    <source>
        <dbReference type="SAM" id="MobiDB-lite"/>
    </source>
</evidence>
<gene>
    <name evidence="2" type="ORF">SPRI_3634</name>
</gene>
<dbReference type="STRING" id="38300.SPRI_3634"/>
<protein>
    <submittedName>
        <fullName evidence="2">Alpha/beta hydrolase fold protein</fullName>
    </submittedName>
</protein>
<dbReference type="GO" id="GO:0016787">
    <property type="term" value="F:hydrolase activity"/>
    <property type="evidence" value="ECO:0007669"/>
    <property type="project" value="UniProtKB-KW"/>
</dbReference>
<dbReference type="Gene3D" id="3.40.50.1820">
    <property type="entry name" value="alpha/beta hydrolase"/>
    <property type="match status" value="1"/>
</dbReference>
<reference evidence="2 3" key="1">
    <citation type="submission" date="2015-08" db="EMBL/GenBank/DDBJ databases">
        <title>Genome sequence of the pristinamycin over-producing bacterium Streptomyces pristinaespiralis HCCB10218.</title>
        <authorList>
            <person name="Tian J."/>
            <person name="Yang J."/>
            <person name="Li L."/>
            <person name="Ruan L."/>
            <person name="Wei W."/>
            <person name="Zheng G."/>
            <person name="Wei Z."/>
            <person name="Yang S."/>
            <person name="Ge M."/>
            <person name="Jiang W."/>
            <person name="Lu Y."/>
        </authorList>
    </citation>
    <scope>NUCLEOTIDE SEQUENCE [LARGE SCALE GENOMIC DNA]</scope>
    <source>
        <strain evidence="2 3">HCCB 10218</strain>
    </source>
</reference>
<dbReference type="Proteomes" id="UP000060513">
    <property type="component" value="Chromosome"/>
</dbReference>
<sequence>MEVATMNTCHAGGDQRPAAHRVPGRRLVPEFATTPVPAGLARIAVPATLICGRHDPQVRLWGTQAASARYGCPPHVLENAADDPAFERPEAFPHPLRTEIGTPLHRTPYDHSGNGQPITRRQ</sequence>
<feature type="region of interest" description="Disordered" evidence="1">
    <location>
        <begin position="86"/>
        <end position="122"/>
    </location>
</feature>
<dbReference type="EMBL" id="CP011340">
    <property type="protein sequence ID" value="ALC21940.1"/>
    <property type="molecule type" value="Genomic_DNA"/>
</dbReference>
<evidence type="ECO:0000313" key="2">
    <source>
        <dbReference type="EMBL" id="ALC21940.1"/>
    </source>
</evidence>
<dbReference type="SUPFAM" id="SSF53474">
    <property type="entry name" value="alpha/beta-Hydrolases"/>
    <property type="match status" value="1"/>
</dbReference>
<dbReference type="InterPro" id="IPR029058">
    <property type="entry name" value="AB_hydrolase_fold"/>
</dbReference>
<proteinExistence type="predicted"/>
<dbReference type="KEGG" id="spri:SPRI_3634"/>
<dbReference type="AlphaFoldDB" id="A0A0M4DAQ6"/>
<feature type="region of interest" description="Disordered" evidence="1">
    <location>
        <begin position="1"/>
        <end position="23"/>
    </location>
</feature>
<organism evidence="2">
    <name type="scientific">Streptomyces pristinaespiralis</name>
    <dbReference type="NCBI Taxonomy" id="38300"/>
    <lineage>
        <taxon>Bacteria</taxon>
        <taxon>Bacillati</taxon>
        <taxon>Actinomycetota</taxon>
        <taxon>Actinomycetes</taxon>
        <taxon>Kitasatosporales</taxon>
        <taxon>Streptomycetaceae</taxon>
        <taxon>Streptomyces</taxon>
    </lineage>
</organism>
<name>A0A0M4DAQ6_STRPR</name>
<accession>A0A0M4DAQ6</accession>